<dbReference type="EMBL" id="CP000807">
    <property type="protein sequence ID" value="ACB54472.1"/>
    <property type="molecule type" value="Genomic_DNA"/>
</dbReference>
<proteinExistence type="predicted"/>
<dbReference type="PANTHER" id="PTHR37460">
    <property type="entry name" value="ENDONUCLEASE III"/>
    <property type="match status" value="1"/>
</dbReference>
<evidence type="ECO:0008006" key="3">
    <source>
        <dbReference type="Google" id="ProtNLM"/>
    </source>
</evidence>
<gene>
    <name evidence="1" type="ordered locus">cce_5126</name>
</gene>
<reference evidence="1" key="1">
    <citation type="journal article" date="2008" name="Proc. Natl. Acad. Sci. U.S.A.">
        <title>The genome of Cyanothece 51142, a unicellular diazotrophic cyanobacterium important in the marine nitrogen cycle.</title>
        <authorList>
            <person name="Welsh E.A."/>
            <person name="Liberton M."/>
            <person name="Stoeckel J."/>
            <person name="Loh T."/>
            <person name="Elvitigala T."/>
            <person name="Wang C."/>
            <person name="Wollam A."/>
            <person name="Fulton R.S."/>
            <person name="Clifton S.W."/>
            <person name="Jacobs J.M."/>
            <person name="Aurora R."/>
            <person name="Ghosh B.K."/>
            <person name="Sherman L.A."/>
            <person name="Smith R.D."/>
            <person name="Wilson R.K."/>
            <person name="Pakrasi H.B."/>
        </authorList>
    </citation>
    <scope>NUCLEOTIDE SEQUENCE [LARGE SCALE GENOMIC DNA]</scope>
    <source>
        <strain evidence="1">ATCC 51142</strain>
    </source>
</reference>
<organism evidence="1 2">
    <name type="scientific">Crocosphaera subtropica (strain ATCC 51142 / BH68)</name>
    <name type="common">Cyanothece sp. (strain ATCC 51142)</name>
    <dbReference type="NCBI Taxonomy" id="43989"/>
    <lineage>
        <taxon>Bacteria</taxon>
        <taxon>Bacillati</taxon>
        <taxon>Cyanobacteriota</taxon>
        <taxon>Cyanophyceae</taxon>
        <taxon>Oscillatoriophycideae</taxon>
        <taxon>Chroococcales</taxon>
        <taxon>Aphanothecaceae</taxon>
        <taxon>Crocosphaera</taxon>
        <taxon>Crocosphaera subtropica</taxon>
    </lineage>
</organism>
<dbReference type="KEGG" id="cyt:cce_5126"/>
<dbReference type="PANTHER" id="PTHR37460:SF1">
    <property type="entry name" value="ENDONUCLEASE III"/>
    <property type="match status" value="1"/>
</dbReference>
<dbReference type="CDD" id="cd10441">
    <property type="entry name" value="GIY-YIG_COG1833"/>
    <property type="match status" value="1"/>
</dbReference>
<accession>B1X2W1</accession>
<evidence type="ECO:0000313" key="2">
    <source>
        <dbReference type="Proteomes" id="UP000001203"/>
    </source>
</evidence>
<sequence>MVVLLCEDKMTIDLPSQPGTYCLVFSCSTSSPVTIGKLGTYQINPGYYCYIGSAFGQGGLKSRINRHLQINKRHHWHLDYLISHLTPLNIYYSTDTIKQECQWAELLFEDEQSSIPIKKFGSSDCNCPAHLFYYEFNPQLKTFPPQCLTIVLQSSVAQKVERPPTLKGKDTPPVP</sequence>
<dbReference type="Pfam" id="PF01986">
    <property type="entry name" value="DUF123"/>
    <property type="match status" value="1"/>
</dbReference>
<name>B1X2W1_CROS5</name>
<protein>
    <recommendedName>
        <fullName evidence="3">GIY-YIG domain-containing protein</fullName>
    </recommendedName>
</protein>
<evidence type="ECO:0000313" key="1">
    <source>
        <dbReference type="EMBL" id="ACB54472.1"/>
    </source>
</evidence>
<dbReference type="eggNOG" id="COG1833">
    <property type="taxonomic scope" value="Bacteria"/>
</dbReference>
<dbReference type="HOGENOM" id="CLU_115699_0_1_3"/>
<dbReference type="AlphaFoldDB" id="B1X2W1"/>
<dbReference type="STRING" id="43989.cce_5126"/>
<dbReference type="OrthoDB" id="9802365at2"/>
<dbReference type="Proteomes" id="UP000001203">
    <property type="component" value="Chromosome linear"/>
</dbReference>
<dbReference type="InterPro" id="IPR002837">
    <property type="entry name" value="DUF123"/>
</dbReference>
<keyword evidence="2" id="KW-1185">Reference proteome</keyword>